<dbReference type="Gene3D" id="1.10.8.10">
    <property type="entry name" value="DNA helicase RuvA subunit, C-terminal domain"/>
    <property type="match status" value="1"/>
</dbReference>
<gene>
    <name evidence="3" type="ORF">K470DRAFT_265583</name>
</gene>
<protein>
    <recommendedName>
        <fullName evidence="2">TAP-C domain-containing protein</fullName>
    </recommendedName>
</protein>
<feature type="compositionally biased region" description="Polar residues" evidence="1">
    <location>
        <begin position="89"/>
        <end position="102"/>
    </location>
</feature>
<dbReference type="SMART" id="SM00804">
    <property type="entry name" value="TAP_C"/>
    <property type="match status" value="1"/>
</dbReference>
<accession>A0A6A7BV48</accession>
<dbReference type="OrthoDB" id="25872at2759"/>
<proteinExistence type="predicted"/>
<dbReference type="EMBL" id="MU005998">
    <property type="protein sequence ID" value="KAF2859080.1"/>
    <property type="molecule type" value="Genomic_DNA"/>
</dbReference>
<feature type="region of interest" description="Disordered" evidence="1">
    <location>
        <begin position="1"/>
        <end position="127"/>
    </location>
</feature>
<dbReference type="Pfam" id="PF03943">
    <property type="entry name" value="TAP_C"/>
    <property type="match status" value="1"/>
</dbReference>
<dbReference type="InterPro" id="IPR005637">
    <property type="entry name" value="TAP_C_dom"/>
</dbReference>
<evidence type="ECO:0000256" key="1">
    <source>
        <dbReference type="SAM" id="MobiDB-lite"/>
    </source>
</evidence>
<name>A0A6A7BV48_9PEZI</name>
<dbReference type="AlphaFoldDB" id="A0A6A7BV48"/>
<feature type="compositionally biased region" description="Polar residues" evidence="1">
    <location>
        <begin position="1"/>
        <end position="22"/>
    </location>
</feature>
<evidence type="ECO:0000313" key="3">
    <source>
        <dbReference type="EMBL" id="KAF2859080.1"/>
    </source>
</evidence>
<dbReference type="Proteomes" id="UP000799421">
    <property type="component" value="Unassembled WGS sequence"/>
</dbReference>
<organism evidence="3 4">
    <name type="scientific">Piedraia hortae CBS 480.64</name>
    <dbReference type="NCBI Taxonomy" id="1314780"/>
    <lineage>
        <taxon>Eukaryota</taxon>
        <taxon>Fungi</taxon>
        <taxon>Dikarya</taxon>
        <taxon>Ascomycota</taxon>
        <taxon>Pezizomycotina</taxon>
        <taxon>Dothideomycetes</taxon>
        <taxon>Dothideomycetidae</taxon>
        <taxon>Capnodiales</taxon>
        <taxon>Piedraiaceae</taxon>
        <taxon>Piedraia</taxon>
    </lineage>
</organism>
<feature type="compositionally biased region" description="Basic residues" evidence="1">
    <location>
        <begin position="41"/>
        <end position="51"/>
    </location>
</feature>
<dbReference type="GO" id="GO:0005634">
    <property type="term" value="C:nucleus"/>
    <property type="evidence" value="ECO:0007669"/>
    <property type="project" value="InterPro"/>
</dbReference>
<evidence type="ECO:0000313" key="4">
    <source>
        <dbReference type="Proteomes" id="UP000799421"/>
    </source>
</evidence>
<reference evidence="3" key="1">
    <citation type="journal article" date="2020" name="Stud. Mycol.">
        <title>101 Dothideomycetes genomes: a test case for predicting lifestyles and emergence of pathogens.</title>
        <authorList>
            <person name="Haridas S."/>
            <person name="Albert R."/>
            <person name="Binder M."/>
            <person name="Bloem J."/>
            <person name="Labutti K."/>
            <person name="Salamov A."/>
            <person name="Andreopoulos B."/>
            <person name="Baker S."/>
            <person name="Barry K."/>
            <person name="Bills G."/>
            <person name="Bluhm B."/>
            <person name="Cannon C."/>
            <person name="Castanera R."/>
            <person name="Culley D."/>
            <person name="Daum C."/>
            <person name="Ezra D."/>
            <person name="Gonzalez J."/>
            <person name="Henrissat B."/>
            <person name="Kuo A."/>
            <person name="Liang C."/>
            <person name="Lipzen A."/>
            <person name="Lutzoni F."/>
            <person name="Magnuson J."/>
            <person name="Mondo S."/>
            <person name="Nolan M."/>
            <person name="Ohm R."/>
            <person name="Pangilinan J."/>
            <person name="Park H.-J."/>
            <person name="Ramirez L."/>
            <person name="Alfaro M."/>
            <person name="Sun H."/>
            <person name="Tritt A."/>
            <person name="Yoshinaga Y."/>
            <person name="Zwiers L.-H."/>
            <person name="Turgeon B."/>
            <person name="Goodwin S."/>
            <person name="Spatafora J."/>
            <person name="Crous P."/>
            <person name="Grigoriev I."/>
        </authorList>
    </citation>
    <scope>NUCLEOTIDE SEQUENCE</scope>
    <source>
        <strain evidence="3">CBS 480.64</strain>
    </source>
</reference>
<dbReference type="GO" id="GO:0051028">
    <property type="term" value="P:mRNA transport"/>
    <property type="evidence" value="ECO:0007669"/>
    <property type="project" value="InterPro"/>
</dbReference>
<keyword evidence="4" id="KW-1185">Reference proteome</keyword>
<evidence type="ECO:0000259" key="2">
    <source>
        <dbReference type="SMART" id="SM00804"/>
    </source>
</evidence>
<sequence>MDVDHNNGSNGQNLSQEHQTGTKCRADTEDLEQSNQNFRYGNRHRHPHWRRGNSSADARDQQGGLTAAYPRSRRTYYGQNHRRPYYPPRNNSGSFRSYNQRQRGYIPPSRRFVSNGHEESPVTPGKNRSVTLRVSNWGYSKASGNHDGGVQVLLDWLKRKAGDGRSRNVRVIAPGEMLVQIPQRAKGRYLRMDGLHWAGVSLDIKEHVDFSEKSEGLDYGCSSGGQGVDHGKLESPAKADSAPVVASAIKDAGEKGQLVMEIGKITGLTEKFAEIYLVESGMDLEKAKESFEANKAQLSTEAFLDPTMDELDMEWSVV</sequence>
<feature type="domain" description="TAP-C" evidence="2">
    <location>
        <begin position="244"/>
        <end position="305"/>
    </location>
</feature>